<dbReference type="EC" id="3.2.1.23" evidence="2"/>
<dbReference type="AlphaFoldDB" id="A0A1Q2CCR1"/>
<gene>
    <name evidence="6" type="ORF">RPIT_03030</name>
</gene>
<evidence type="ECO:0000259" key="5">
    <source>
        <dbReference type="SMART" id="SM01038"/>
    </source>
</evidence>
<reference evidence="6 7" key="1">
    <citation type="journal article" date="2016" name="Int. J. Syst. Evol. Microbiol.">
        <title>Tessaracoccus flavus sp. nov., isolated from the drainage system of a lindane-producing factory.</title>
        <authorList>
            <person name="Kumari R."/>
            <person name="Singh P."/>
            <person name="Schumann P."/>
            <person name="Lal R."/>
        </authorList>
    </citation>
    <scope>NUCLEOTIDE SEQUENCE [LARGE SCALE GENOMIC DNA]</scope>
    <source>
        <strain evidence="6 7">RP1T</strain>
    </source>
</reference>
<dbReference type="STRING" id="1610493.RPIT_03030"/>
<dbReference type="RefSeq" id="WP_176789279.1">
    <property type="nucleotide sequence ID" value="NZ_FNPU01000001.1"/>
</dbReference>
<dbReference type="PANTHER" id="PTHR46323:SF2">
    <property type="entry name" value="BETA-GALACTOSIDASE"/>
    <property type="match status" value="1"/>
</dbReference>
<dbReference type="InterPro" id="IPR050347">
    <property type="entry name" value="Bact_Beta-galactosidase"/>
</dbReference>
<dbReference type="KEGG" id="tfl:RPIT_03030"/>
<sequence length="397" mass="42899">MATSIENRRHDGDTSDLRILWRDEVDGREVGSGVVEARPVEAGELIAVSMPSYQVPESGELWRTVEAVTAAGSAWADEGHVVASQQLLLAEAPVPPRRPSVTEIPTEVAGEYHLGGARFDAHTGDLVELGGRPIGGPRLELWRAPIENDLLAFSNSYVAVEPTASRGVGAPAPSWADQWRAAGIDRLQRRVVSVTPGPGSLSVVHRYAPAASREAVVVELAWTWDGASLILEGSAVPSKGWTGTWPRIGLHFRLPEGLSRAEWFGTGPAENYADSNVAARVGRFASNVSDLIVDYAVPQESGLRMQLRELQLPDIDLEIRAQRAGGDLPGFALRAHDAHEVTGAAHPYELPESTATHLYLDVAQHGLGSRSCGPDVRPEYQLRPRAASWSLALRLRE</sequence>
<dbReference type="Pfam" id="PF02929">
    <property type="entry name" value="Bgal_small_N"/>
    <property type="match status" value="1"/>
</dbReference>
<evidence type="ECO:0000313" key="7">
    <source>
        <dbReference type="Proteomes" id="UP000188324"/>
    </source>
</evidence>
<dbReference type="Proteomes" id="UP000188324">
    <property type="component" value="Chromosome"/>
</dbReference>
<dbReference type="Gene3D" id="2.70.98.10">
    <property type="match status" value="1"/>
</dbReference>
<dbReference type="InterPro" id="IPR011013">
    <property type="entry name" value="Gal_mutarotase_sf_dom"/>
</dbReference>
<evidence type="ECO:0000256" key="4">
    <source>
        <dbReference type="ARBA" id="ARBA00023295"/>
    </source>
</evidence>
<proteinExistence type="predicted"/>
<dbReference type="GO" id="GO:0009341">
    <property type="term" value="C:beta-galactosidase complex"/>
    <property type="evidence" value="ECO:0007669"/>
    <property type="project" value="InterPro"/>
</dbReference>
<evidence type="ECO:0000256" key="2">
    <source>
        <dbReference type="ARBA" id="ARBA00012756"/>
    </source>
</evidence>
<comment type="catalytic activity">
    <reaction evidence="1">
        <text>Hydrolysis of terminal non-reducing beta-D-galactose residues in beta-D-galactosides.</text>
        <dbReference type="EC" id="3.2.1.23"/>
    </reaction>
</comment>
<dbReference type="GO" id="GO:0005990">
    <property type="term" value="P:lactose catabolic process"/>
    <property type="evidence" value="ECO:0007669"/>
    <property type="project" value="TreeGrafter"/>
</dbReference>
<dbReference type="SUPFAM" id="SSF49303">
    <property type="entry name" value="beta-Galactosidase/glucuronidase domain"/>
    <property type="match status" value="1"/>
</dbReference>
<dbReference type="InterPro" id="IPR013783">
    <property type="entry name" value="Ig-like_fold"/>
</dbReference>
<keyword evidence="3" id="KW-0378">Hydrolase</keyword>
<organism evidence="6 7">
    <name type="scientific">Tessaracoccus flavus</name>
    <dbReference type="NCBI Taxonomy" id="1610493"/>
    <lineage>
        <taxon>Bacteria</taxon>
        <taxon>Bacillati</taxon>
        <taxon>Actinomycetota</taxon>
        <taxon>Actinomycetes</taxon>
        <taxon>Propionibacteriales</taxon>
        <taxon>Propionibacteriaceae</taxon>
        <taxon>Tessaracoccus</taxon>
    </lineage>
</organism>
<dbReference type="InterPro" id="IPR004199">
    <property type="entry name" value="B-gal_small/dom_5"/>
</dbReference>
<dbReference type="Pfam" id="PF16353">
    <property type="entry name" value="LacZ_4"/>
    <property type="match status" value="1"/>
</dbReference>
<dbReference type="GO" id="GO:0004565">
    <property type="term" value="F:beta-galactosidase activity"/>
    <property type="evidence" value="ECO:0007669"/>
    <property type="project" value="UniProtKB-EC"/>
</dbReference>
<keyword evidence="4" id="KW-0326">Glycosidase</keyword>
<feature type="domain" description="Beta galactosidase small chain/" evidence="5">
    <location>
        <begin position="113"/>
        <end position="394"/>
    </location>
</feature>
<evidence type="ECO:0000313" key="6">
    <source>
        <dbReference type="EMBL" id="AQP43913.1"/>
    </source>
</evidence>
<dbReference type="SMART" id="SM01038">
    <property type="entry name" value="Bgal_small_N"/>
    <property type="match status" value="1"/>
</dbReference>
<dbReference type="InterPro" id="IPR014718">
    <property type="entry name" value="GH-type_carb-bd"/>
</dbReference>
<dbReference type="EMBL" id="CP019605">
    <property type="protein sequence ID" value="AQP43913.1"/>
    <property type="molecule type" value="Genomic_DNA"/>
</dbReference>
<protein>
    <recommendedName>
        <fullName evidence="2">beta-galactosidase</fullName>
        <ecNumber evidence="2">3.2.1.23</ecNumber>
    </recommendedName>
</protein>
<dbReference type="Gene3D" id="2.60.40.10">
    <property type="entry name" value="Immunoglobulins"/>
    <property type="match status" value="1"/>
</dbReference>
<evidence type="ECO:0000256" key="3">
    <source>
        <dbReference type="ARBA" id="ARBA00022801"/>
    </source>
</evidence>
<dbReference type="PANTHER" id="PTHR46323">
    <property type="entry name" value="BETA-GALACTOSIDASE"/>
    <property type="match status" value="1"/>
</dbReference>
<dbReference type="GO" id="GO:0030246">
    <property type="term" value="F:carbohydrate binding"/>
    <property type="evidence" value="ECO:0007669"/>
    <property type="project" value="InterPro"/>
</dbReference>
<dbReference type="SUPFAM" id="SSF74650">
    <property type="entry name" value="Galactose mutarotase-like"/>
    <property type="match status" value="1"/>
</dbReference>
<accession>A0A1Q2CCR1</accession>
<evidence type="ECO:0000256" key="1">
    <source>
        <dbReference type="ARBA" id="ARBA00001412"/>
    </source>
</evidence>
<dbReference type="InterPro" id="IPR032312">
    <property type="entry name" value="LacZ_4"/>
</dbReference>
<dbReference type="InterPro" id="IPR036156">
    <property type="entry name" value="Beta-gal/glucu_dom_sf"/>
</dbReference>
<name>A0A1Q2CCR1_9ACTN</name>
<keyword evidence="7" id="KW-1185">Reference proteome</keyword>